<dbReference type="EC" id="3.1.13.5" evidence="2"/>
<dbReference type="InterPro" id="IPR041605">
    <property type="entry name" value="Exo_C"/>
</dbReference>
<keyword evidence="2" id="KW-0378">Hydrolase</keyword>
<sequence>MSNDTPTRPLDVPREGIPEVVNEKIDDAVARLASGSGPIAVDTERAMGIRYSNRAYLIQVRREGTGTILIDPIGIEDRLGGLREVLKEEWILHAADQDLPCLHELGLYPTKVFDTELAALMLGFEKVSLQAITEEVTGWTLAKEHSNSDWSQRPLPPPLLAYAALDVELLHELREELTDQLVEAGRFEWFEQECEEVRLRKPRLPSKQPWRRASRQAGLRDRRALAMLRELWGARDNLARKRDLAPGKVLPNKVLAELAGRKPRSRSDVVNSSLLRSRQRRGDVDTWWEAIEIAWNLDERALPERRYTESKDPYPPVNRWERHDRDAAARWESLRSTVLELADELGLRQDVLMKPAVQKMAAWTGWTSEEDLAAIFLAEGARPWQIEQVTGPIHVNARQAGLI</sequence>
<dbReference type="InterPro" id="IPR051086">
    <property type="entry name" value="RNase_D-like"/>
</dbReference>
<accession>A0ABT9NIA9</accession>
<dbReference type="Pfam" id="PF00570">
    <property type="entry name" value="HRDC"/>
    <property type="match status" value="1"/>
</dbReference>
<evidence type="ECO:0000259" key="1">
    <source>
        <dbReference type="PROSITE" id="PS50967"/>
    </source>
</evidence>
<protein>
    <submittedName>
        <fullName evidence="2">Ribonuclease D</fullName>
        <ecNumber evidence="2">3.1.13.5</ecNumber>
    </submittedName>
</protein>
<name>A0ABT9NIA9_9ACTO</name>
<evidence type="ECO:0000313" key="2">
    <source>
        <dbReference type="EMBL" id="MDP9807137.1"/>
    </source>
</evidence>
<dbReference type="InterPro" id="IPR036397">
    <property type="entry name" value="RNaseH_sf"/>
</dbReference>
<dbReference type="Pfam" id="PF18305">
    <property type="entry name" value="DNA_pol_A_exoN"/>
    <property type="match status" value="1"/>
</dbReference>
<dbReference type="PANTHER" id="PTHR47649:SF1">
    <property type="entry name" value="RIBONUCLEASE D"/>
    <property type="match status" value="1"/>
</dbReference>
<dbReference type="InterPro" id="IPR044876">
    <property type="entry name" value="HRDC_dom_sf"/>
</dbReference>
<dbReference type="SUPFAM" id="SSF53098">
    <property type="entry name" value="Ribonuclease H-like"/>
    <property type="match status" value="1"/>
</dbReference>
<dbReference type="PANTHER" id="PTHR47649">
    <property type="entry name" value="RIBONUCLEASE D"/>
    <property type="match status" value="1"/>
</dbReference>
<feature type="domain" description="HRDC" evidence="1">
    <location>
        <begin position="221"/>
        <end position="301"/>
    </location>
</feature>
<dbReference type="Pfam" id="PF01612">
    <property type="entry name" value="DNA_pol_A_exo1"/>
    <property type="match status" value="1"/>
</dbReference>
<dbReference type="RefSeq" id="WP_307683308.1">
    <property type="nucleotide sequence ID" value="NZ_JAUSQX010000001.1"/>
</dbReference>
<dbReference type="Gene3D" id="1.10.150.80">
    <property type="entry name" value="HRDC domain"/>
    <property type="match status" value="2"/>
</dbReference>
<gene>
    <name evidence="2" type="ORF">J2S70_001719</name>
</gene>
<dbReference type="Proteomes" id="UP001243212">
    <property type="component" value="Unassembled WGS sequence"/>
</dbReference>
<dbReference type="InterPro" id="IPR002562">
    <property type="entry name" value="3'-5'_exonuclease_dom"/>
</dbReference>
<dbReference type="InterPro" id="IPR010997">
    <property type="entry name" value="HRDC-like_sf"/>
</dbReference>
<dbReference type="InterPro" id="IPR012337">
    <property type="entry name" value="RNaseH-like_sf"/>
</dbReference>
<dbReference type="GO" id="GO:0033890">
    <property type="term" value="F:ribonuclease D activity"/>
    <property type="evidence" value="ECO:0007669"/>
    <property type="project" value="UniProtKB-EC"/>
</dbReference>
<keyword evidence="3" id="KW-1185">Reference proteome</keyword>
<reference evidence="2 3" key="1">
    <citation type="submission" date="2023-07" db="EMBL/GenBank/DDBJ databases">
        <title>Sequencing the genomes of 1000 actinobacteria strains.</title>
        <authorList>
            <person name="Klenk H.-P."/>
        </authorList>
    </citation>
    <scope>NUCLEOTIDE SEQUENCE [LARGE SCALE GENOMIC DNA]</scope>
    <source>
        <strain evidence="2 3">DSM 17163</strain>
    </source>
</reference>
<dbReference type="EMBL" id="JAUSQX010000001">
    <property type="protein sequence ID" value="MDP9807137.1"/>
    <property type="molecule type" value="Genomic_DNA"/>
</dbReference>
<dbReference type="SUPFAM" id="SSF47819">
    <property type="entry name" value="HRDC-like"/>
    <property type="match status" value="1"/>
</dbReference>
<proteinExistence type="predicted"/>
<dbReference type="PROSITE" id="PS50967">
    <property type="entry name" value="HRDC"/>
    <property type="match status" value="1"/>
</dbReference>
<dbReference type="InterPro" id="IPR002121">
    <property type="entry name" value="HRDC_dom"/>
</dbReference>
<organism evidence="2 3">
    <name type="scientific">Trueperella bonasi</name>
    <dbReference type="NCBI Taxonomy" id="312286"/>
    <lineage>
        <taxon>Bacteria</taxon>
        <taxon>Bacillati</taxon>
        <taxon>Actinomycetota</taxon>
        <taxon>Actinomycetes</taxon>
        <taxon>Actinomycetales</taxon>
        <taxon>Actinomycetaceae</taxon>
        <taxon>Trueperella</taxon>
    </lineage>
</organism>
<comment type="caution">
    <text evidence="2">The sequence shown here is derived from an EMBL/GenBank/DDBJ whole genome shotgun (WGS) entry which is preliminary data.</text>
</comment>
<dbReference type="Gene3D" id="3.30.420.10">
    <property type="entry name" value="Ribonuclease H-like superfamily/Ribonuclease H"/>
    <property type="match status" value="1"/>
</dbReference>
<dbReference type="SMART" id="SM00341">
    <property type="entry name" value="HRDC"/>
    <property type="match status" value="1"/>
</dbReference>
<dbReference type="SMART" id="SM00474">
    <property type="entry name" value="35EXOc"/>
    <property type="match status" value="1"/>
</dbReference>
<dbReference type="CDD" id="cd06142">
    <property type="entry name" value="RNaseD_exo"/>
    <property type="match status" value="1"/>
</dbReference>
<evidence type="ECO:0000313" key="3">
    <source>
        <dbReference type="Proteomes" id="UP001243212"/>
    </source>
</evidence>